<dbReference type="InterPro" id="IPR002645">
    <property type="entry name" value="STAS_dom"/>
</dbReference>
<evidence type="ECO:0000259" key="1">
    <source>
        <dbReference type="PROSITE" id="PS50801"/>
    </source>
</evidence>
<dbReference type="InterPro" id="IPR058548">
    <property type="entry name" value="MlaB-like_STAS"/>
</dbReference>
<gene>
    <name evidence="2" type="ORF">THMIRHAM_07990</name>
</gene>
<dbReference type="EMBL" id="AP024202">
    <property type="protein sequence ID" value="BCN93014.1"/>
    <property type="molecule type" value="Genomic_DNA"/>
</dbReference>
<dbReference type="RefSeq" id="WP_237263825.1">
    <property type="nucleotide sequence ID" value="NZ_AP024202.1"/>
</dbReference>
<sequence>MSETIQLPENLTIHHIEAHYNELNKLFNDAGDQISIEASAVETIDTSGLQALLVLVKTALENGKKISWQNTPEILTSSAKKIGIDQALSF</sequence>
<dbReference type="PROSITE" id="PS50801">
    <property type="entry name" value="STAS"/>
    <property type="match status" value="1"/>
</dbReference>
<name>A0ABM7MCE6_9GAMM</name>
<evidence type="ECO:0000313" key="2">
    <source>
        <dbReference type="EMBL" id="BCN93014.1"/>
    </source>
</evidence>
<reference evidence="2" key="1">
    <citation type="journal article" date="2022" name="Arch. Microbiol.">
        <title>Thiomicrorhabdus immobilis sp. nov., a mesophilic sulfur-oxidizing bacterium isolated from sediment of a brackish lake in northern Japan.</title>
        <authorList>
            <person name="Kojima H."/>
            <person name="Mochizuki J."/>
            <person name="Kanda M."/>
            <person name="Watanabe T."/>
            <person name="Fukui M."/>
        </authorList>
    </citation>
    <scope>NUCLEOTIDE SEQUENCE</scope>
    <source>
        <strain evidence="2">Am19</strain>
    </source>
</reference>
<accession>A0ABM7MCE6</accession>
<organism evidence="2 3">
    <name type="scientific">Thiomicrorhabdus immobilis</name>
    <dbReference type="NCBI Taxonomy" id="2791037"/>
    <lineage>
        <taxon>Bacteria</taxon>
        <taxon>Pseudomonadati</taxon>
        <taxon>Pseudomonadota</taxon>
        <taxon>Gammaproteobacteria</taxon>
        <taxon>Thiotrichales</taxon>
        <taxon>Piscirickettsiaceae</taxon>
        <taxon>Thiomicrorhabdus</taxon>
    </lineage>
</organism>
<dbReference type="Proteomes" id="UP001054820">
    <property type="component" value="Chromosome"/>
</dbReference>
<dbReference type="SUPFAM" id="SSF52091">
    <property type="entry name" value="SpoIIaa-like"/>
    <property type="match status" value="1"/>
</dbReference>
<dbReference type="Pfam" id="PF13466">
    <property type="entry name" value="STAS_2"/>
    <property type="match status" value="1"/>
</dbReference>
<keyword evidence="3" id="KW-1185">Reference proteome</keyword>
<proteinExistence type="predicted"/>
<evidence type="ECO:0000313" key="3">
    <source>
        <dbReference type="Proteomes" id="UP001054820"/>
    </source>
</evidence>
<dbReference type="InterPro" id="IPR036513">
    <property type="entry name" value="STAS_dom_sf"/>
</dbReference>
<dbReference type="Gene3D" id="3.30.750.24">
    <property type="entry name" value="STAS domain"/>
    <property type="match status" value="1"/>
</dbReference>
<protein>
    <recommendedName>
        <fullName evidence="1">STAS domain-containing protein</fullName>
    </recommendedName>
</protein>
<feature type="domain" description="STAS" evidence="1">
    <location>
        <begin position="1"/>
        <end position="90"/>
    </location>
</feature>